<evidence type="ECO:0000313" key="6">
    <source>
        <dbReference type="EMBL" id="KAJ0194604.1"/>
    </source>
</evidence>
<dbReference type="Pfam" id="PF13855">
    <property type="entry name" value="LRR_8"/>
    <property type="match status" value="1"/>
</dbReference>
<evidence type="ECO:0000256" key="1">
    <source>
        <dbReference type="ARBA" id="ARBA00004170"/>
    </source>
</evidence>
<sequence length="1048" mass="119487">MLRRGGFRTPLKPREATPFLTPSLGQGIVNTSSLTHQPQPASLGLFFLLLANTTLLYIWGIKEIVDTISHRLCPLTSSANENYIGIEARMKDLKSKLEIGSGGVRMIGIWGVGGGGKTTLALSIYSEISSQFDGFCFVENIREESSRYGLEKLQKKILSDVLKKTEMEVNKVGGKWLPDDRLRRINVLIVLDDVDHHDQLKALAGSHNWFGEGSRIIITTRDEHVLTAHKVDVIHNITLLSDDEAMNLFCKLAPQEYRSKEDYELLSKEVISYSGGLPLALTVLGCFLCDKDINTWRSVLARLKKIPETDIVEKLKISYDGLKPVEKELFLDIACFFRRRYKDERIMAMFDACGFYPGIGIRVLTEKALITISDGRFDMHDLVQEMGHYIVRGEHPNNPEKHTRVWKKEDVLKVFATNATEELDMIQAIRFECYSYGPVELLPPVVANMKNLRWVDWRGYYASPFPTNFPPRELCCLILDCYSQKQLWKGYKLLPNLKIMELYDLKKLITTPDFDRLPNLERFVLHGCRCLKEIHPSIGRLKGLVFLSIEFFPSLKIFPPITQLKELETLSLSYWHKLVKLLEIQQQNMDNLPQLHPDSSGKEVKKSSTNFSVTCWTCGDTEVKKPGEDLIDVEECCLEEPFSPHNNMKLHTVLWLFPRGLRKLDLWFCNLGDKEMGSAVWDLPNLEELNLAGNYFSRLNFSLLRLPRLKWLNVSGCENLVGLSELPSSIAVLRADWCTSLKSLGDISNCKWLWKVSLRGDNELGPLVSDILLDSVLQGNAIEHHFISVALAHQITPKRFVGRLFRRTTFTLDLPHDWYNNFCGFLICIVTNITHRPVNIIIRQEVDQDSQSELWQESNNEALAPKYDETATFLGYVSFSSLRHTTSLNSSYNKISFSLDIRYEKSLYGKTYIGAELIPKEQKGDQVQTSCSEFWDGEGKYRDIFRIQNDSVKILWQPDNDTSQSGMEVVFKVNVQNAKEKREAMKAVSSVAGIRSIAMDMKHKKLTVIGVTNLVVIISKLRKRWDTKVLSAGPARGLWKLIGPTILS</sequence>
<dbReference type="SUPFAM" id="SSF52540">
    <property type="entry name" value="P-loop containing nucleoside triphosphate hydrolases"/>
    <property type="match status" value="1"/>
</dbReference>
<comment type="subcellular location">
    <subcellularLocation>
        <location evidence="1">Membrane</location>
        <topology evidence="1">Peripheral membrane protein</topology>
    </subcellularLocation>
</comment>
<dbReference type="InterPro" id="IPR001611">
    <property type="entry name" value="Leu-rich_rpt"/>
</dbReference>
<dbReference type="SUPFAM" id="SSF52058">
    <property type="entry name" value="L domain-like"/>
    <property type="match status" value="1"/>
</dbReference>
<keyword evidence="7" id="KW-1185">Reference proteome</keyword>
<dbReference type="GO" id="GO:0043531">
    <property type="term" value="F:ADP binding"/>
    <property type="evidence" value="ECO:0007669"/>
    <property type="project" value="InterPro"/>
</dbReference>
<accession>A0A9R1X1A8</accession>
<reference evidence="6 7" key="1">
    <citation type="journal article" date="2017" name="Nat. Commun.">
        <title>Genome assembly with in vitro proximity ligation data and whole-genome triplication in lettuce.</title>
        <authorList>
            <person name="Reyes-Chin-Wo S."/>
            <person name="Wang Z."/>
            <person name="Yang X."/>
            <person name="Kozik A."/>
            <person name="Arikit S."/>
            <person name="Song C."/>
            <person name="Xia L."/>
            <person name="Froenicke L."/>
            <person name="Lavelle D.O."/>
            <person name="Truco M.J."/>
            <person name="Xia R."/>
            <person name="Zhu S."/>
            <person name="Xu C."/>
            <person name="Xu H."/>
            <person name="Xu X."/>
            <person name="Cox K."/>
            <person name="Korf I."/>
            <person name="Meyers B.C."/>
            <person name="Michelmore R.W."/>
        </authorList>
    </citation>
    <scope>NUCLEOTIDE SEQUENCE [LARGE SCALE GENOMIC DNA]</scope>
    <source>
        <strain evidence="7">cv. Salinas</strain>
        <tissue evidence="6">Seedlings</tissue>
    </source>
</reference>
<dbReference type="PROSITE" id="PS50846">
    <property type="entry name" value="HMA_2"/>
    <property type="match status" value="1"/>
</dbReference>
<dbReference type="InterPro" id="IPR032675">
    <property type="entry name" value="LRR_dom_sf"/>
</dbReference>
<dbReference type="InterPro" id="IPR002182">
    <property type="entry name" value="NB-ARC"/>
</dbReference>
<evidence type="ECO:0000256" key="3">
    <source>
        <dbReference type="ARBA" id="ARBA00022737"/>
    </source>
</evidence>
<dbReference type="AlphaFoldDB" id="A0A9R1X1A8"/>
<dbReference type="PANTHER" id="PTHR11017">
    <property type="entry name" value="LEUCINE-RICH REPEAT-CONTAINING PROTEIN"/>
    <property type="match status" value="1"/>
</dbReference>
<dbReference type="InterPro" id="IPR006121">
    <property type="entry name" value="HMA_dom"/>
</dbReference>
<keyword evidence="3" id="KW-0677">Repeat</keyword>
<dbReference type="Proteomes" id="UP000235145">
    <property type="component" value="Unassembled WGS sequence"/>
</dbReference>
<dbReference type="InterPro" id="IPR027417">
    <property type="entry name" value="P-loop_NTPase"/>
</dbReference>
<evidence type="ECO:0000256" key="2">
    <source>
        <dbReference type="ARBA" id="ARBA00022614"/>
    </source>
</evidence>
<gene>
    <name evidence="6" type="ORF">LSAT_V11C800408290</name>
</gene>
<evidence type="ECO:0000256" key="4">
    <source>
        <dbReference type="SAM" id="MobiDB-lite"/>
    </source>
</evidence>
<dbReference type="Gene3D" id="3.40.50.300">
    <property type="entry name" value="P-loop containing nucleotide triphosphate hydrolases"/>
    <property type="match status" value="1"/>
</dbReference>
<dbReference type="GO" id="GO:0016020">
    <property type="term" value="C:membrane"/>
    <property type="evidence" value="ECO:0007669"/>
    <property type="project" value="UniProtKB-SubCell"/>
</dbReference>
<dbReference type="Pfam" id="PF23282">
    <property type="entry name" value="WHD_ROQ1"/>
    <property type="match status" value="1"/>
</dbReference>
<dbReference type="InterPro" id="IPR058192">
    <property type="entry name" value="WHD_ROQ1-like"/>
</dbReference>
<dbReference type="InterPro" id="IPR042197">
    <property type="entry name" value="Apaf_helical"/>
</dbReference>
<dbReference type="Gene3D" id="1.10.8.430">
    <property type="entry name" value="Helical domain of apoptotic protease-activating factors"/>
    <property type="match status" value="1"/>
</dbReference>
<dbReference type="Gene3D" id="3.80.10.10">
    <property type="entry name" value="Ribonuclease Inhibitor"/>
    <property type="match status" value="2"/>
</dbReference>
<dbReference type="PANTHER" id="PTHR11017:SF271">
    <property type="entry name" value="DISEASE RESISTANCE PROTEIN (TIR-NBS-LRR CLASS) FAMILY"/>
    <property type="match status" value="1"/>
</dbReference>
<feature type="domain" description="HMA" evidence="5">
    <location>
        <begin position="966"/>
        <end position="1033"/>
    </location>
</feature>
<dbReference type="EMBL" id="NBSK02000008">
    <property type="protein sequence ID" value="KAJ0194604.1"/>
    <property type="molecule type" value="Genomic_DNA"/>
</dbReference>
<protein>
    <recommendedName>
        <fullName evidence="5">HMA domain-containing protein</fullName>
    </recommendedName>
</protein>
<dbReference type="Gene3D" id="3.30.70.100">
    <property type="match status" value="1"/>
</dbReference>
<organism evidence="6 7">
    <name type="scientific">Lactuca sativa</name>
    <name type="common">Garden lettuce</name>
    <dbReference type="NCBI Taxonomy" id="4236"/>
    <lineage>
        <taxon>Eukaryota</taxon>
        <taxon>Viridiplantae</taxon>
        <taxon>Streptophyta</taxon>
        <taxon>Embryophyta</taxon>
        <taxon>Tracheophyta</taxon>
        <taxon>Spermatophyta</taxon>
        <taxon>Magnoliopsida</taxon>
        <taxon>eudicotyledons</taxon>
        <taxon>Gunneridae</taxon>
        <taxon>Pentapetalae</taxon>
        <taxon>asterids</taxon>
        <taxon>campanulids</taxon>
        <taxon>Asterales</taxon>
        <taxon>Asteraceae</taxon>
        <taxon>Cichorioideae</taxon>
        <taxon>Cichorieae</taxon>
        <taxon>Lactucinae</taxon>
        <taxon>Lactuca</taxon>
    </lineage>
</organism>
<feature type="region of interest" description="Disordered" evidence="4">
    <location>
        <begin position="1"/>
        <end position="23"/>
    </location>
</feature>
<evidence type="ECO:0000313" key="7">
    <source>
        <dbReference type="Proteomes" id="UP000235145"/>
    </source>
</evidence>
<dbReference type="GO" id="GO:0046872">
    <property type="term" value="F:metal ion binding"/>
    <property type="evidence" value="ECO:0007669"/>
    <property type="project" value="InterPro"/>
</dbReference>
<dbReference type="InterPro" id="IPR044974">
    <property type="entry name" value="Disease_R_plants"/>
</dbReference>
<name>A0A9R1X1A8_LACSA</name>
<keyword evidence="2" id="KW-0433">Leucine-rich repeat</keyword>
<proteinExistence type="predicted"/>
<dbReference type="Pfam" id="PF00931">
    <property type="entry name" value="NB-ARC"/>
    <property type="match status" value="1"/>
</dbReference>
<dbReference type="GO" id="GO:0009626">
    <property type="term" value="P:plant-type hypersensitive response"/>
    <property type="evidence" value="ECO:0007669"/>
    <property type="project" value="UniProtKB-KW"/>
</dbReference>
<dbReference type="PRINTS" id="PR00364">
    <property type="entry name" value="DISEASERSIST"/>
</dbReference>
<comment type="caution">
    <text evidence="6">The sequence shown here is derived from an EMBL/GenBank/DDBJ whole genome shotgun (WGS) entry which is preliminary data.</text>
</comment>
<evidence type="ECO:0000259" key="5">
    <source>
        <dbReference type="PROSITE" id="PS50846"/>
    </source>
</evidence>